<dbReference type="SUPFAM" id="SSF54991">
    <property type="entry name" value="Anticodon-binding domain of PheRS"/>
    <property type="match status" value="1"/>
</dbReference>
<keyword evidence="8" id="KW-0648">Protein biosynthesis</keyword>
<evidence type="ECO:0000256" key="4">
    <source>
        <dbReference type="ARBA" id="ARBA00022723"/>
    </source>
</evidence>
<dbReference type="GO" id="GO:0000287">
    <property type="term" value="F:magnesium ion binding"/>
    <property type="evidence" value="ECO:0007669"/>
    <property type="project" value="InterPro"/>
</dbReference>
<dbReference type="GO" id="GO:0004826">
    <property type="term" value="F:phenylalanine-tRNA ligase activity"/>
    <property type="evidence" value="ECO:0007669"/>
    <property type="project" value="UniProtKB-EC"/>
</dbReference>
<accession>A0A7U1AQV3</accession>
<keyword evidence="9 12" id="KW-0030">Aminoacyl-tRNA synthetase</keyword>
<comment type="cofactor">
    <cofactor evidence="1">
        <name>Mg(2+)</name>
        <dbReference type="ChEBI" id="CHEBI:18420"/>
    </cofactor>
</comment>
<dbReference type="InterPro" id="IPR041616">
    <property type="entry name" value="PheRS_beta_core"/>
</dbReference>
<dbReference type="GO" id="GO:0005524">
    <property type="term" value="F:ATP binding"/>
    <property type="evidence" value="ECO:0007669"/>
    <property type="project" value="UniProtKB-KW"/>
</dbReference>
<dbReference type="InterPro" id="IPR005147">
    <property type="entry name" value="tRNA_synthase_B5-dom"/>
</dbReference>
<dbReference type="SMART" id="SM00896">
    <property type="entry name" value="FDX-ACB"/>
    <property type="match status" value="1"/>
</dbReference>
<dbReference type="InterPro" id="IPR036690">
    <property type="entry name" value="Fdx_antiC-bd_sf"/>
</dbReference>
<reference evidence="12" key="1">
    <citation type="submission" date="2020-11" db="EMBL/GenBank/DDBJ databases">
        <title>Complete plastid genome of Cumathamnion serrulatum (Ceramiales, Florideophyceae, Rhodophyta).</title>
        <authorList>
            <person name="Kim H."/>
            <person name="Yoon H.S."/>
        </authorList>
    </citation>
    <scope>NUCLEOTIDE SEQUENCE</scope>
</reference>
<dbReference type="PROSITE" id="PS51447">
    <property type="entry name" value="FDX_ACB"/>
    <property type="match status" value="1"/>
</dbReference>
<dbReference type="Gene3D" id="3.30.70.380">
    <property type="entry name" value="Ferrodoxin-fold anticodon-binding domain"/>
    <property type="match status" value="1"/>
</dbReference>
<dbReference type="InterPro" id="IPR009061">
    <property type="entry name" value="DNA-bd_dom_put_sf"/>
</dbReference>
<evidence type="ECO:0000313" key="12">
    <source>
        <dbReference type="EMBL" id="QQY85247.1"/>
    </source>
</evidence>
<evidence type="ECO:0000256" key="9">
    <source>
        <dbReference type="ARBA" id="ARBA00023146"/>
    </source>
</evidence>
<dbReference type="SUPFAM" id="SSF55681">
    <property type="entry name" value="Class II aaRS and biotin synthetases"/>
    <property type="match status" value="1"/>
</dbReference>
<dbReference type="Gene3D" id="3.50.40.10">
    <property type="entry name" value="Phenylalanyl-trna Synthetase, Chain B, domain 3"/>
    <property type="match status" value="1"/>
</dbReference>
<dbReference type="Gene3D" id="3.30.930.10">
    <property type="entry name" value="Bira Bifunctional Protein, Domain 2"/>
    <property type="match status" value="1"/>
</dbReference>
<dbReference type="Pfam" id="PF03484">
    <property type="entry name" value="B5"/>
    <property type="match status" value="1"/>
</dbReference>
<dbReference type="Pfam" id="PF03147">
    <property type="entry name" value="FDX-ACB"/>
    <property type="match status" value="1"/>
</dbReference>
<evidence type="ECO:0000259" key="10">
    <source>
        <dbReference type="PROSITE" id="PS51447"/>
    </source>
</evidence>
<dbReference type="SMART" id="SM00874">
    <property type="entry name" value="B5"/>
    <property type="match status" value="1"/>
</dbReference>
<evidence type="ECO:0000256" key="1">
    <source>
        <dbReference type="ARBA" id="ARBA00001946"/>
    </source>
</evidence>
<dbReference type="EMBL" id="MW292565">
    <property type="protein sequence ID" value="QQY85247.1"/>
    <property type="molecule type" value="Genomic_DNA"/>
</dbReference>
<name>A0A7U1AQV3_9FLOR</name>
<dbReference type="GO" id="GO:0003723">
    <property type="term" value="F:RNA binding"/>
    <property type="evidence" value="ECO:0007669"/>
    <property type="project" value="InterPro"/>
</dbReference>
<dbReference type="Gene3D" id="3.30.56.10">
    <property type="match status" value="2"/>
</dbReference>
<dbReference type="PANTHER" id="PTHR10947">
    <property type="entry name" value="PHENYLALANYL-TRNA SYNTHETASE BETA CHAIN AND LEUCINE-RICH REPEAT-CONTAINING PROTEIN 47"/>
    <property type="match status" value="1"/>
</dbReference>
<evidence type="ECO:0000256" key="3">
    <source>
        <dbReference type="ARBA" id="ARBA00022598"/>
    </source>
</evidence>
<dbReference type="PANTHER" id="PTHR10947:SF0">
    <property type="entry name" value="PHENYLALANINE--TRNA LIGASE BETA SUBUNIT"/>
    <property type="match status" value="1"/>
</dbReference>
<keyword evidence="3" id="KW-0436">Ligase</keyword>
<evidence type="ECO:0000256" key="8">
    <source>
        <dbReference type="ARBA" id="ARBA00022917"/>
    </source>
</evidence>
<proteinExistence type="predicted"/>
<keyword evidence="7" id="KW-0460">Magnesium</keyword>
<dbReference type="AlphaFoldDB" id="A0A7U1AQV3"/>
<dbReference type="InterPro" id="IPR045060">
    <property type="entry name" value="Phe-tRNA-ligase_IIc_bsu"/>
</dbReference>
<sequence>MKFSWTMLNYFINLESITFEKFIKQLTLAGFEVEDIEEHPEISDKIIDLAITANRKEIFCIINLAQEMTSIFNLPLQINLKPIEPLAKKIRYNFINTSKQFLYIKIHTIIHLSNNKSPKWLQNHLIGCNIRPSFLLHDIQEYIKIKWGHKVLICDLDKLNIKSINFSLIKISKNSNLNRLEKVIYNNKDLFSLDATNVHNTNNTFNQKTSNIILCCFINNIDENNLFNSYETFNNAYIETIRLITTYCSGVINKSYESYKKIIKDYKKLQIQKNEIKFTLGPIGNKKNKYLSNRDILKTLNRLKFRPSYSYNHKIFEITIPKYREHDLSRNIDIIEEIGRVYGFKYFLNKLPKYSRKGKISVKSFYIKKIYQTLLNIGFNESINSSLTENEICNNHCLKIYNPITEEQNSLRINIAKNLIENYRLSIKQKELKTEIFEIGNIFYKNKQNAYNEAIHLAGIINNTQFSRKDWYSESNKLTWFHAKGVLEFILDILQANIQWNKELEEKDNTIIGNITDYLDPNEQIFVYSKNSNKLIGVFGKLKKQYIYDIDQQNITTYLFELNVQYLIKTIHFNKHINHIIKPYSLYPSVSRDISIQISKYSNIKQIKKIILAKDRNLIEYIEIINEYYNKITKIKSICLRIIYRSPSRTLNHTDLVNIDNHIKQLLIK</sequence>
<dbReference type="GeneID" id="67159612"/>
<evidence type="ECO:0000259" key="11">
    <source>
        <dbReference type="PROSITE" id="PS51483"/>
    </source>
</evidence>
<evidence type="ECO:0000256" key="5">
    <source>
        <dbReference type="ARBA" id="ARBA00022741"/>
    </source>
</evidence>
<gene>
    <name evidence="12" type="primary">syfB</name>
</gene>
<organism evidence="12">
    <name type="scientific">Cumathamnion serrulatum</name>
    <dbReference type="NCBI Taxonomy" id="1206573"/>
    <lineage>
        <taxon>Eukaryota</taxon>
        <taxon>Rhodophyta</taxon>
        <taxon>Florideophyceae</taxon>
        <taxon>Rhodymeniophycidae</taxon>
        <taxon>Ceramiales</taxon>
        <taxon>Delesseriaceae</taxon>
        <taxon>Cumathamnion</taxon>
    </lineage>
</organism>
<feature type="domain" description="FDX-ACB" evidence="10">
    <location>
        <begin position="585"/>
        <end position="669"/>
    </location>
</feature>
<keyword evidence="6" id="KW-0067">ATP-binding</keyword>
<keyword evidence="4" id="KW-0479">Metal-binding</keyword>
<dbReference type="InterPro" id="IPR020825">
    <property type="entry name" value="Phe-tRNA_synthase-like_B3/B4"/>
</dbReference>
<protein>
    <recommendedName>
        <fullName evidence="2">phenylalanine--tRNA ligase</fullName>
        <ecNumber evidence="2">6.1.1.20</ecNumber>
    </recommendedName>
</protein>
<dbReference type="InterPro" id="IPR005121">
    <property type="entry name" value="Fdx_antiC-bd"/>
</dbReference>
<keyword evidence="12" id="KW-0934">Plastid</keyword>
<keyword evidence="5" id="KW-0547">Nucleotide-binding</keyword>
<dbReference type="RefSeq" id="YP_010155946.1">
    <property type="nucleotide sequence ID" value="NC_057222.1"/>
</dbReference>
<dbReference type="PROSITE" id="PS51483">
    <property type="entry name" value="B5"/>
    <property type="match status" value="1"/>
</dbReference>
<evidence type="ECO:0000256" key="7">
    <source>
        <dbReference type="ARBA" id="ARBA00022842"/>
    </source>
</evidence>
<dbReference type="InterPro" id="IPR045864">
    <property type="entry name" value="aa-tRNA-synth_II/BPL/LPL"/>
</dbReference>
<geneLocation type="plastid" evidence="12"/>
<dbReference type="SUPFAM" id="SSF46955">
    <property type="entry name" value="Putative DNA-binding domain"/>
    <property type="match status" value="2"/>
</dbReference>
<evidence type="ECO:0000256" key="2">
    <source>
        <dbReference type="ARBA" id="ARBA00012814"/>
    </source>
</evidence>
<dbReference type="SUPFAM" id="SSF56037">
    <property type="entry name" value="PheT/TilS domain"/>
    <property type="match status" value="1"/>
</dbReference>
<dbReference type="EC" id="6.1.1.20" evidence="2"/>
<feature type="domain" description="B5" evidence="11">
    <location>
        <begin position="264"/>
        <end position="349"/>
    </location>
</feature>
<dbReference type="Pfam" id="PF17759">
    <property type="entry name" value="tRNA_synthFbeta"/>
    <property type="match status" value="1"/>
</dbReference>
<dbReference type="GO" id="GO:0006432">
    <property type="term" value="P:phenylalanyl-tRNA aminoacylation"/>
    <property type="evidence" value="ECO:0007669"/>
    <property type="project" value="InterPro"/>
</dbReference>
<dbReference type="GO" id="GO:0009328">
    <property type="term" value="C:phenylalanine-tRNA ligase complex"/>
    <property type="evidence" value="ECO:0007669"/>
    <property type="project" value="TreeGrafter"/>
</dbReference>
<evidence type="ECO:0000256" key="6">
    <source>
        <dbReference type="ARBA" id="ARBA00022840"/>
    </source>
</evidence>